<evidence type="ECO:0000256" key="6">
    <source>
        <dbReference type="ARBA" id="ARBA00022989"/>
    </source>
</evidence>
<evidence type="ECO:0000313" key="12">
    <source>
        <dbReference type="Proteomes" id="UP001180842"/>
    </source>
</evidence>
<sequence>MTSVIRNIRAVIGEKIKLLYTPILLAILDAFLNMVFYSVMILSIVTLINNQFTENFFFRGIAVLAVVFVLRTFLARYSFSSLQLNGSIIATDLRLRLAEHVRGLNSGYFNQNSVGKLTSYFSTDIADFEQVLTHHLTDFVKALFSVMVCMLAAVVIDFRFAGVMVVMILVALPLMIKGGSVGHRIAPEHRVKINAVISRVVEYINGIKTFRLYRLTGTKFERLDQSFNELKKSSIRLELSMMPYVMVFSTIVSFMIPVALIWGTNLLIQGNSTPEQYIAVLMLSVSTSSQLMTIGMLYPELKYLSKSADNLKQIFETPPLPYTKETFIGNDHEITFEHVSFSYENGVTVLDDLSFRVEDGKTTALVGPSGSGKSTVVSLISRFWDVGQGEIRMGNEKLRDIRPDALTEEITCVFQDVYLFNDTILNNIRMAKPNATMEEVTHACRLANCHEFIMQMENGYDTLVGEGGSTLSGGEKQRVSIARALLKDAPVVLLDESTSSLDVDNEKEINAALDHLMAKKTVVVIAHRLDTIINADQIIVLDEGRVREKGTHQELCRHNGWYAQMIKEQEIAKTWVIGESDVSLTTLEKAK</sequence>
<dbReference type="InterPro" id="IPR017871">
    <property type="entry name" value="ABC_transporter-like_CS"/>
</dbReference>
<dbReference type="PROSITE" id="PS50893">
    <property type="entry name" value="ABC_TRANSPORTER_2"/>
    <property type="match status" value="1"/>
</dbReference>
<keyword evidence="4" id="KW-0547">Nucleotide-binding</keyword>
<evidence type="ECO:0000256" key="4">
    <source>
        <dbReference type="ARBA" id="ARBA00022741"/>
    </source>
</evidence>
<dbReference type="GO" id="GO:0016887">
    <property type="term" value="F:ATP hydrolysis activity"/>
    <property type="evidence" value="ECO:0007669"/>
    <property type="project" value="InterPro"/>
</dbReference>
<dbReference type="PROSITE" id="PS50929">
    <property type="entry name" value="ABC_TM1F"/>
    <property type="match status" value="1"/>
</dbReference>
<feature type="transmembrane region" description="Helical" evidence="8">
    <location>
        <begin position="56"/>
        <end position="74"/>
    </location>
</feature>
<dbReference type="Pfam" id="PF00005">
    <property type="entry name" value="ABC_tran"/>
    <property type="match status" value="1"/>
</dbReference>
<dbReference type="GO" id="GO:0005524">
    <property type="term" value="F:ATP binding"/>
    <property type="evidence" value="ECO:0007669"/>
    <property type="project" value="UniProtKB-KW"/>
</dbReference>
<comment type="caution">
    <text evidence="11">The sequence shown here is derived from an EMBL/GenBank/DDBJ whole genome shotgun (WGS) entry which is preliminary data.</text>
</comment>
<dbReference type="RefSeq" id="WP_067627050.1">
    <property type="nucleotide sequence ID" value="NZ_BAAAXL010000024.1"/>
</dbReference>
<name>A0AAE4I0Y4_9ENTE</name>
<evidence type="ECO:0000259" key="10">
    <source>
        <dbReference type="PROSITE" id="PS50929"/>
    </source>
</evidence>
<dbReference type="InterPro" id="IPR039421">
    <property type="entry name" value="Type_1_exporter"/>
</dbReference>
<proteinExistence type="predicted"/>
<keyword evidence="3 8" id="KW-0812">Transmembrane</keyword>
<dbReference type="FunFam" id="3.40.50.300:FF:000287">
    <property type="entry name" value="Multidrug ABC transporter ATP-binding protein"/>
    <property type="match status" value="1"/>
</dbReference>
<comment type="subcellular location">
    <subcellularLocation>
        <location evidence="1">Cell membrane</location>
        <topology evidence="1">Multi-pass membrane protein</topology>
    </subcellularLocation>
</comment>
<dbReference type="GO" id="GO:0015421">
    <property type="term" value="F:ABC-type oligopeptide transporter activity"/>
    <property type="evidence" value="ECO:0007669"/>
    <property type="project" value="TreeGrafter"/>
</dbReference>
<dbReference type="EMBL" id="JARQAI010000003">
    <property type="protein sequence ID" value="MDT2736342.1"/>
    <property type="molecule type" value="Genomic_DNA"/>
</dbReference>
<dbReference type="Proteomes" id="UP001180842">
    <property type="component" value="Unassembled WGS sequence"/>
</dbReference>
<gene>
    <name evidence="11" type="ORF">P7H00_04210</name>
</gene>
<keyword evidence="6 8" id="KW-1133">Transmembrane helix</keyword>
<evidence type="ECO:0000256" key="5">
    <source>
        <dbReference type="ARBA" id="ARBA00022840"/>
    </source>
</evidence>
<feature type="domain" description="ABC transporter" evidence="9">
    <location>
        <begin position="334"/>
        <end position="568"/>
    </location>
</feature>
<evidence type="ECO:0000313" key="11">
    <source>
        <dbReference type="EMBL" id="MDT2736342.1"/>
    </source>
</evidence>
<dbReference type="InterPro" id="IPR011527">
    <property type="entry name" value="ABC1_TM_dom"/>
</dbReference>
<dbReference type="InterPro" id="IPR003439">
    <property type="entry name" value="ABC_transporter-like_ATP-bd"/>
</dbReference>
<dbReference type="Gene3D" id="1.20.1560.10">
    <property type="entry name" value="ABC transporter type 1, transmembrane domain"/>
    <property type="match status" value="1"/>
</dbReference>
<feature type="transmembrane region" description="Helical" evidence="8">
    <location>
        <begin position="23"/>
        <end position="49"/>
    </location>
</feature>
<evidence type="ECO:0000256" key="3">
    <source>
        <dbReference type="ARBA" id="ARBA00022692"/>
    </source>
</evidence>
<keyword evidence="2" id="KW-0813">Transport</keyword>
<dbReference type="AlphaFoldDB" id="A0AAE4I0Y4"/>
<keyword evidence="5 11" id="KW-0067">ATP-binding</keyword>
<organism evidence="11 12">
    <name type="scientific">Enterococcus pseudoavium</name>
    <dbReference type="NCBI Taxonomy" id="44007"/>
    <lineage>
        <taxon>Bacteria</taxon>
        <taxon>Bacillati</taxon>
        <taxon>Bacillota</taxon>
        <taxon>Bacilli</taxon>
        <taxon>Lactobacillales</taxon>
        <taxon>Enterococcaceae</taxon>
        <taxon>Enterococcus</taxon>
    </lineage>
</organism>
<dbReference type="SUPFAM" id="SSF52540">
    <property type="entry name" value="P-loop containing nucleoside triphosphate hydrolases"/>
    <property type="match status" value="1"/>
</dbReference>
<dbReference type="Gene3D" id="3.40.50.300">
    <property type="entry name" value="P-loop containing nucleotide triphosphate hydrolases"/>
    <property type="match status" value="1"/>
</dbReference>
<reference evidence="11" key="1">
    <citation type="submission" date="2023-03" db="EMBL/GenBank/DDBJ databases">
        <authorList>
            <person name="Shen W."/>
            <person name="Cai J."/>
        </authorList>
    </citation>
    <scope>NUCLEOTIDE SEQUENCE</scope>
    <source>
        <strain evidence="11">P69-2</strain>
    </source>
</reference>
<dbReference type="InterPro" id="IPR036640">
    <property type="entry name" value="ABC1_TM_sf"/>
</dbReference>
<evidence type="ECO:0000256" key="7">
    <source>
        <dbReference type="ARBA" id="ARBA00023136"/>
    </source>
</evidence>
<dbReference type="SUPFAM" id="SSF90123">
    <property type="entry name" value="ABC transporter transmembrane region"/>
    <property type="match status" value="1"/>
</dbReference>
<keyword evidence="7 8" id="KW-0472">Membrane</keyword>
<evidence type="ECO:0000256" key="8">
    <source>
        <dbReference type="SAM" id="Phobius"/>
    </source>
</evidence>
<evidence type="ECO:0000259" key="9">
    <source>
        <dbReference type="PROSITE" id="PS50893"/>
    </source>
</evidence>
<evidence type="ECO:0000256" key="1">
    <source>
        <dbReference type="ARBA" id="ARBA00004651"/>
    </source>
</evidence>
<dbReference type="PANTHER" id="PTHR43394:SF1">
    <property type="entry name" value="ATP-BINDING CASSETTE SUB-FAMILY B MEMBER 10, MITOCHONDRIAL"/>
    <property type="match status" value="1"/>
</dbReference>
<dbReference type="Pfam" id="PF00664">
    <property type="entry name" value="ABC_membrane"/>
    <property type="match status" value="1"/>
</dbReference>
<dbReference type="SMART" id="SM00382">
    <property type="entry name" value="AAA"/>
    <property type="match status" value="1"/>
</dbReference>
<dbReference type="GO" id="GO:0005886">
    <property type="term" value="C:plasma membrane"/>
    <property type="evidence" value="ECO:0007669"/>
    <property type="project" value="UniProtKB-SubCell"/>
</dbReference>
<dbReference type="PROSITE" id="PS00211">
    <property type="entry name" value="ABC_TRANSPORTER_1"/>
    <property type="match status" value="1"/>
</dbReference>
<feature type="transmembrane region" description="Helical" evidence="8">
    <location>
        <begin position="142"/>
        <end position="175"/>
    </location>
</feature>
<dbReference type="InterPro" id="IPR027417">
    <property type="entry name" value="P-loop_NTPase"/>
</dbReference>
<accession>A0AAE4I0Y4</accession>
<protein>
    <submittedName>
        <fullName evidence="11">ABC transporter ATP-binding protein</fullName>
    </submittedName>
</protein>
<evidence type="ECO:0000256" key="2">
    <source>
        <dbReference type="ARBA" id="ARBA00022448"/>
    </source>
</evidence>
<feature type="transmembrane region" description="Helical" evidence="8">
    <location>
        <begin position="241"/>
        <end position="264"/>
    </location>
</feature>
<feature type="domain" description="ABC transmembrane type-1" evidence="10">
    <location>
        <begin position="23"/>
        <end position="301"/>
    </location>
</feature>
<dbReference type="InterPro" id="IPR003593">
    <property type="entry name" value="AAA+_ATPase"/>
</dbReference>
<dbReference type="PANTHER" id="PTHR43394">
    <property type="entry name" value="ATP-DEPENDENT PERMEASE MDL1, MITOCHONDRIAL"/>
    <property type="match status" value="1"/>
</dbReference>